<dbReference type="CDD" id="cd06558">
    <property type="entry name" value="crotonase-like"/>
    <property type="match status" value="1"/>
</dbReference>
<evidence type="ECO:0000256" key="1">
    <source>
        <dbReference type="ARBA" id="ARBA00005254"/>
    </source>
</evidence>
<comment type="caution">
    <text evidence="2">The sequence shown here is derived from an EMBL/GenBank/DDBJ whole genome shotgun (WGS) entry which is preliminary data.</text>
</comment>
<dbReference type="Gene3D" id="3.90.226.10">
    <property type="entry name" value="2-enoyl-CoA Hydratase, Chain A, domain 1"/>
    <property type="match status" value="1"/>
</dbReference>
<evidence type="ECO:0000313" key="2">
    <source>
        <dbReference type="EMBL" id="GIJ29872.1"/>
    </source>
</evidence>
<keyword evidence="3" id="KW-1185">Reference proteome</keyword>
<dbReference type="InterPro" id="IPR051683">
    <property type="entry name" value="Enoyl-CoA_Hydratase/Isomerase"/>
</dbReference>
<dbReference type="Pfam" id="PF00378">
    <property type="entry name" value="ECH_1"/>
    <property type="match status" value="1"/>
</dbReference>
<comment type="similarity">
    <text evidence="1">Belongs to the enoyl-CoA hydratase/isomerase family.</text>
</comment>
<reference evidence="2 3" key="1">
    <citation type="submission" date="2021-01" db="EMBL/GenBank/DDBJ databases">
        <title>Whole genome shotgun sequence of Verrucosispora qiuiae NBRC 106684.</title>
        <authorList>
            <person name="Komaki H."/>
            <person name="Tamura T."/>
        </authorList>
    </citation>
    <scope>NUCLEOTIDE SEQUENCE [LARGE SCALE GENOMIC DNA]</scope>
    <source>
        <strain evidence="2 3">NBRC 106684</strain>
    </source>
</reference>
<gene>
    <name evidence="2" type="ORF">Vqi01_50340</name>
</gene>
<proteinExistence type="inferred from homology"/>
<dbReference type="PANTHER" id="PTHR42964:SF1">
    <property type="entry name" value="POLYKETIDE BIOSYNTHESIS ENOYL-COA HYDRATASE PKSH-RELATED"/>
    <property type="match status" value="1"/>
</dbReference>
<accession>A0ABQ4JK55</accession>
<dbReference type="Proteomes" id="UP000653076">
    <property type="component" value="Unassembled WGS sequence"/>
</dbReference>
<name>A0ABQ4JK55_9ACTN</name>
<evidence type="ECO:0008006" key="4">
    <source>
        <dbReference type="Google" id="ProtNLM"/>
    </source>
</evidence>
<evidence type="ECO:0000313" key="3">
    <source>
        <dbReference type="Proteomes" id="UP000653076"/>
    </source>
</evidence>
<dbReference type="PANTHER" id="PTHR42964">
    <property type="entry name" value="ENOYL-COA HYDRATASE"/>
    <property type="match status" value="1"/>
</dbReference>
<dbReference type="InterPro" id="IPR029045">
    <property type="entry name" value="ClpP/crotonase-like_dom_sf"/>
</dbReference>
<sequence>MSGLAVTTVGAVVTVHFDGSRGNALDHERYAGLRAAAELVTADQVLVLRGAGRHFCTGQDLRQHEAAVAEGRVVEELQHGASAVLAVLRCRGPVVVAAQGACVGAGALLVACADVAVLAEDGWLRLPELELGLPLGAAVAERLLPPPLVRRMMLTGEHMEARMLGSSGAARVVPRGDLDATVTQVVDALCHLDPGPRAVARRLWGDGERERAASAYEREVAASVALLVGPDSAGRSRV</sequence>
<protein>
    <recommendedName>
        <fullName evidence="4">Enoyl-CoA hydratase</fullName>
    </recommendedName>
</protein>
<dbReference type="InterPro" id="IPR001753">
    <property type="entry name" value="Enoyl-CoA_hydra/iso"/>
</dbReference>
<organism evidence="2 3">
    <name type="scientific">Micromonospora qiuiae</name>
    <dbReference type="NCBI Taxonomy" id="502268"/>
    <lineage>
        <taxon>Bacteria</taxon>
        <taxon>Bacillati</taxon>
        <taxon>Actinomycetota</taxon>
        <taxon>Actinomycetes</taxon>
        <taxon>Micromonosporales</taxon>
        <taxon>Micromonosporaceae</taxon>
        <taxon>Micromonospora</taxon>
    </lineage>
</organism>
<dbReference type="RefSeq" id="WP_204037316.1">
    <property type="nucleotide sequence ID" value="NZ_BOPC01000086.1"/>
</dbReference>
<dbReference type="EMBL" id="BOPC01000086">
    <property type="protein sequence ID" value="GIJ29872.1"/>
    <property type="molecule type" value="Genomic_DNA"/>
</dbReference>
<dbReference type="SUPFAM" id="SSF52096">
    <property type="entry name" value="ClpP/crotonase"/>
    <property type="match status" value="1"/>
</dbReference>